<comment type="caution">
    <text evidence="2">The sequence shown here is derived from an EMBL/GenBank/DDBJ whole genome shotgun (WGS) entry which is preliminary data.</text>
</comment>
<dbReference type="AlphaFoldDB" id="A0A9D5C0L8"/>
<dbReference type="InterPro" id="IPR036691">
    <property type="entry name" value="Endo/exonu/phosph_ase_sf"/>
</dbReference>
<dbReference type="PANTHER" id="PTHR33710">
    <property type="entry name" value="BNAC02G09200D PROTEIN"/>
    <property type="match status" value="1"/>
</dbReference>
<evidence type="ECO:0000256" key="1">
    <source>
        <dbReference type="SAM" id="Coils"/>
    </source>
</evidence>
<name>A0A9D5C0L8_9LILI</name>
<dbReference type="Proteomes" id="UP001085076">
    <property type="component" value="Miscellaneous, Linkage group lg09"/>
</dbReference>
<dbReference type="PANTHER" id="PTHR33710:SF64">
    <property type="entry name" value="ENDONUCLEASE_EXONUCLEASE_PHOSPHATASE DOMAIN-CONTAINING PROTEIN"/>
    <property type="match status" value="1"/>
</dbReference>
<feature type="coiled-coil region" evidence="1">
    <location>
        <begin position="131"/>
        <end position="158"/>
    </location>
</feature>
<sequence>MKTELFNVFIISNNLSEPKFIGQPFTWCNNQRGGAKIWARLDRVIVNHSWHDSIASYVIKHLARNQSDHCPIVMQTKTYMTKGKRPFRFVNNWAQSNICKQIVKETWSPLTRGNPMQQLNHKFCKLQKELIKNCGKINKDMEQKIQQVENEIIEIEKKHYQQHGDINIENKLRCLYNKQQALIRQNATLWAQKSRVQWLQDGDSNTKFFHQVTKNHRAHNRINHLLTKSQQIITEFQDIDQEFTNFYSTLWDPGKTLNVENLMNAMRMTYQKHPARTTY</sequence>
<dbReference type="SUPFAM" id="SSF56219">
    <property type="entry name" value="DNase I-like"/>
    <property type="match status" value="1"/>
</dbReference>
<dbReference type="OrthoDB" id="682716at2759"/>
<organism evidence="2 3">
    <name type="scientific">Dioscorea zingiberensis</name>
    <dbReference type="NCBI Taxonomy" id="325984"/>
    <lineage>
        <taxon>Eukaryota</taxon>
        <taxon>Viridiplantae</taxon>
        <taxon>Streptophyta</taxon>
        <taxon>Embryophyta</taxon>
        <taxon>Tracheophyta</taxon>
        <taxon>Spermatophyta</taxon>
        <taxon>Magnoliopsida</taxon>
        <taxon>Liliopsida</taxon>
        <taxon>Dioscoreales</taxon>
        <taxon>Dioscoreaceae</taxon>
        <taxon>Dioscorea</taxon>
    </lineage>
</organism>
<proteinExistence type="predicted"/>
<protein>
    <submittedName>
        <fullName evidence="2">Uncharacterized protein</fullName>
    </submittedName>
</protein>
<keyword evidence="1" id="KW-0175">Coiled coil</keyword>
<reference evidence="2" key="2">
    <citation type="journal article" date="2022" name="Hortic Res">
        <title>The genome of Dioscorea zingiberensis sheds light on the biosynthesis, origin and evolution of the medicinally important diosgenin saponins.</title>
        <authorList>
            <person name="Li Y."/>
            <person name="Tan C."/>
            <person name="Li Z."/>
            <person name="Guo J."/>
            <person name="Li S."/>
            <person name="Chen X."/>
            <person name="Wang C."/>
            <person name="Dai X."/>
            <person name="Yang H."/>
            <person name="Song W."/>
            <person name="Hou L."/>
            <person name="Xu J."/>
            <person name="Tong Z."/>
            <person name="Xu A."/>
            <person name="Yuan X."/>
            <person name="Wang W."/>
            <person name="Yang Q."/>
            <person name="Chen L."/>
            <person name="Sun Z."/>
            <person name="Wang K."/>
            <person name="Pan B."/>
            <person name="Chen J."/>
            <person name="Bao Y."/>
            <person name="Liu F."/>
            <person name="Qi X."/>
            <person name="Gang D.R."/>
            <person name="Wen J."/>
            <person name="Li J."/>
        </authorList>
    </citation>
    <scope>NUCLEOTIDE SEQUENCE</scope>
    <source>
        <strain evidence="2">Dzin_1.0</strain>
    </source>
</reference>
<dbReference type="EMBL" id="JAGGNH010000009">
    <property type="protein sequence ID" value="KAJ0964447.1"/>
    <property type="molecule type" value="Genomic_DNA"/>
</dbReference>
<reference evidence="2" key="1">
    <citation type="submission" date="2021-03" db="EMBL/GenBank/DDBJ databases">
        <authorList>
            <person name="Li Z."/>
            <person name="Yang C."/>
        </authorList>
    </citation>
    <scope>NUCLEOTIDE SEQUENCE</scope>
    <source>
        <strain evidence="2">Dzin_1.0</strain>
        <tissue evidence="2">Leaf</tissue>
    </source>
</reference>
<dbReference type="Gene3D" id="3.60.10.10">
    <property type="entry name" value="Endonuclease/exonuclease/phosphatase"/>
    <property type="match status" value="1"/>
</dbReference>
<evidence type="ECO:0000313" key="3">
    <source>
        <dbReference type="Proteomes" id="UP001085076"/>
    </source>
</evidence>
<evidence type="ECO:0000313" key="2">
    <source>
        <dbReference type="EMBL" id="KAJ0964447.1"/>
    </source>
</evidence>
<accession>A0A9D5C0L8</accession>
<keyword evidence="3" id="KW-1185">Reference proteome</keyword>
<gene>
    <name evidence="2" type="ORF">J5N97_029569</name>
</gene>